<name>A0A9W8QV10_9HYPO</name>
<dbReference type="EMBL" id="JAOQAV010000076">
    <property type="protein sequence ID" value="KAJ4178387.1"/>
    <property type="molecule type" value="Genomic_DNA"/>
</dbReference>
<gene>
    <name evidence="1" type="ORF">NW755_013226</name>
</gene>
<reference evidence="1" key="1">
    <citation type="submission" date="2022-09" db="EMBL/GenBank/DDBJ databases">
        <title>Fusarium specimens isolated from Avocado Roots.</title>
        <authorList>
            <person name="Stajich J."/>
            <person name="Roper C."/>
            <person name="Heimlech-Rivalta G."/>
        </authorList>
    </citation>
    <scope>NUCLEOTIDE SEQUENCE</scope>
    <source>
        <strain evidence="1">A02</strain>
    </source>
</reference>
<dbReference type="OrthoDB" id="10443058at2759"/>
<keyword evidence="2" id="KW-1185">Reference proteome</keyword>
<accession>A0A9W8QV10</accession>
<proteinExistence type="predicted"/>
<comment type="caution">
    <text evidence="1">The sequence shown here is derived from an EMBL/GenBank/DDBJ whole genome shotgun (WGS) entry which is preliminary data.</text>
</comment>
<organism evidence="1 2">
    <name type="scientific">Fusarium falciforme</name>
    <dbReference type="NCBI Taxonomy" id="195108"/>
    <lineage>
        <taxon>Eukaryota</taxon>
        <taxon>Fungi</taxon>
        <taxon>Dikarya</taxon>
        <taxon>Ascomycota</taxon>
        <taxon>Pezizomycotina</taxon>
        <taxon>Sordariomycetes</taxon>
        <taxon>Hypocreomycetidae</taxon>
        <taxon>Hypocreales</taxon>
        <taxon>Nectriaceae</taxon>
        <taxon>Fusarium</taxon>
        <taxon>Fusarium solani species complex</taxon>
    </lineage>
</organism>
<protein>
    <submittedName>
        <fullName evidence="1">Uncharacterized protein</fullName>
    </submittedName>
</protein>
<sequence length="187" mass="20449">MTAAATGPLDTLGILEELNNAKANCEGDRKTLAEFARATSDDIEVLLMESRVTKWVAQFMCRLIGVDAGPQSDEKWWTGDSEPREAAAALNEDLHMRIDQSFRRLTAGQVVKATRTSPGLTPAAKAERDAKAHDLAGRALAYLKPFLELQQNGSVSLSVTGDIAILESYVRQMGFRYRLEAPRAGRA</sequence>
<evidence type="ECO:0000313" key="2">
    <source>
        <dbReference type="Proteomes" id="UP001152087"/>
    </source>
</evidence>
<dbReference type="Proteomes" id="UP001152087">
    <property type="component" value="Unassembled WGS sequence"/>
</dbReference>
<dbReference type="AlphaFoldDB" id="A0A9W8QV10"/>
<evidence type="ECO:0000313" key="1">
    <source>
        <dbReference type="EMBL" id="KAJ4178387.1"/>
    </source>
</evidence>